<organism evidence="1 2">
    <name type="scientific">Aspergillus brunneoviolaceus CBS 621.78</name>
    <dbReference type="NCBI Taxonomy" id="1450534"/>
    <lineage>
        <taxon>Eukaryota</taxon>
        <taxon>Fungi</taxon>
        <taxon>Dikarya</taxon>
        <taxon>Ascomycota</taxon>
        <taxon>Pezizomycotina</taxon>
        <taxon>Eurotiomycetes</taxon>
        <taxon>Eurotiomycetidae</taxon>
        <taxon>Eurotiales</taxon>
        <taxon>Aspergillaceae</taxon>
        <taxon>Aspergillus</taxon>
        <taxon>Aspergillus subgen. Circumdati</taxon>
    </lineage>
</organism>
<sequence>MHSNIHLSTIKFAHHKSQAQATASPSKVLGSQADRQLLHFYCCQVVESLSSFSDPTLWTRLILQRCHAQPIIRNALVTLSALYQDHYSHSGQLTGKEGAKDIPRQQPSPSAADRVWGGGGYPPQSGGSAGAIGHSSQHIR</sequence>
<gene>
    <name evidence="1" type="ORF">BO95DRAFT_155958</name>
</gene>
<reference evidence="1" key="1">
    <citation type="submission" date="2018-02" db="EMBL/GenBank/DDBJ databases">
        <title>The genomes of Aspergillus section Nigri reveals drivers in fungal speciation.</title>
        <authorList>
            <consortium name="DOE Joint Genome Institute"/>
            <person name="Vesth T.C."/>
            <person name="Nybo J."/>
            <person name="Theobald S."/>
            <person name="Brandl J."/>
            <person name="Frisvad J.C."/>
            <person name="Nielsen K.F."/>
            <person name="Lyhne E.K."/>
            <person name="Kogle M.E."/>
            <person name="Kuo A."/>
            <person name="Riley R."/>
            <person name="Clum A."/>
            <person name="Nolan M."/>
            <person name="Lipzen A."/>
            <person name="Salamov A."/>
            <person name="Henrissat B."/>
            <person name="Wiebenga A."/>
            <person name="De vries R.P."/>
            <person name="Grigoriev I.V."/>
            <person name="Mortensen U.H."/>
            <person name="Andersen M.R."/>
            <person name="Baker S.E."/>
        </authorList>
    </citation>
    <scope>NUCLEOTIDE SEQUENCE</scope>
    <source>
        <strain evidence="1">CBS 621.78</strain>
    </source>
</reference>
<keyword evidence="2" id="KW-1185">Reference proteome</keyword>
<evidence type="ECO:0000313" key="1">
    <source>
        <dbReference type="EMBL" id="RAH50478.1"/>
    </source>
</evidence>
<name>A0ACD1GMW5_9EURO</name>
<evidence type="ECO:0000313" key="2">
    <source>
        <dbReference type="Proteomes" id="UP000249057"/>
    </source>
</evidence>
<protein>
    <submittedName>
        <fullName evidence="1">Uncharacterized protein</fullName>
    </submittedName>
</protein>
<dbReference type="Proteomes" id="UP000249057">
    <property type="component" value="Unassembled WGS sequence"/>
</dbReference>
<accession>A0ACD1GMW5</accession>
<proteinExistence type="predicted"/>
<dbReference type="EMBL" id="KZ825313">
    <property type="protein sequence ID" value="RAH50478.1"/>
    <property type="molecule type" value="Genomic_DNA"/>
</dbReference>